<name>A0A7Y8KXN8_9BURK</name>
<dbReference type="InterPro" id="IPR013976">
    <property type="entry name" value="HDOD"/>
</dbReference>
<accession>A0A7Y8KXN8</accession>
<evidence type="ECO:0000259" key="1">
    <source>
        <dbReference type="PROSITE" id="PS51833"/>
    </source>
</evidence>
<comment type="caution">
    <text evidence="2">The sequence shown here is derived from an EMBL/GenBank/DDBJ whole genome shotgun (WGS) entry which is preliminary data.</text>
</comment>
<dbReference type="AlphaFoldDB" id="A0A7Y8KXN8"/>
<dbReference type="Proteomes" id="UP000545507">
    <property type="component" value="Unassembled WGS sequence"/>
</dbReference>
<organism evidence="2 3">
    <name type="scientific">Hydrogenophaga aromaticivorans</name>
    <dbReference type="NCBI Taxonomy" id="2610898"/>
    <lineage>
        <taxon>Bacteria</taxon>
        <taxon>Pseudomonadati</taxon>
        <taxon>Pseudomonadota</taxon>
        <taxon>Betaproteobacteria</taxon>
        <taxon>Burkholderiales</taxon>
        <taxon>Comamonadaceae</taxon>
        <taxon>Hydrogenophaga</taxon>
    </lineage>
</organism>
<proteinExistence type="predicted"/>
<keyword evidence="3" id="KW-1185">Reference proteome</keyword>
<evidence type="ECO:0000313" key="3">
    <source>
        <dbReference type="Proteomes" id="UP000545507"/>
    </source>
</evidence>
<feature type="domain" description="HDOD" evidence="1">
    <location>
        <begin position="94"/>
        <end position="288"/>
    </location>
</feature>
<dbReference type="EMBL" id="VYGV01000012">
    <property type="protein sequence ID" value="NWF46229.1"/>
    <property type="molecule type" value="Genomic_DNA"/>
</dbReference>
<gene>
    <name evidence="2" type="ORF">F3K02_13360</name>
</gene>
<dbReference type="InterPro" id="IPR052340">
    <property type="entry name" value="RNase_Y/CdgJ"/>
</dbReference>
<evidence type="ECO:0000313" key="2">
    <source>
        <dbReference type="EMBL" id="NWF46229.1"/>
    </source>
</evidence>
<dbReference type="RefSeq" id="WP_177136133.1">
    <property type="nucleotide sequence ID" value="NZ_VYGV01000012.1"/>
</dbReference>
<protein>
    <submittedName>
        <fullName evidence="2">HDOD domain-containing protein</fullName>
    </submittedName>
</protein>
<dbReference type="Gene3D" id="1.10.3210.10">
    <property type="entry name" value="Hypothetical protein af1432"/>
    <property type="match status" value="1"/>
</dbReference>
<dbReference type="Pfam" id="PF08668">
    <property type="entry name" value="HDOD"/>
    <property type="match status" value="1"/>
</dbReference>
<reference evidence="2 3" key="1">
    <citation type="submission" date="2019-09" db="EMBL/GenBank/DDBJ databases">
        <title>Hydrogenophaga aromatica sp. nov., isolated from a para-xylene-degrading enrichment culture.</title>
        <authorList>
            <person name="Tancsics A."/>
            <person name="Banerjee S."/>
        </authorList>
    </citation>
    <scope>NUCLEOTIDE SEQUENCE [LARGE SCALE GENOMIC DNA]</scope>
    <source>
        <strain evidence="2 3">D2P1</strain>
    </source>
</reference>
<dbReference type="PANTHER" id="PTHR33525">
    <property type="match status" value="1"/>
</dbReference>
<dbReference type="PROSITE" id="PS51833">
    <property type="entry name" value="HDOD"/>
    <property type="match status" value="1"/>
</dbReference>
<dbReference type="PANTHER" id="PTHR33525:SF4">
    <property type="entry name" value="CYCLIC DI-GMP PHOSPHODIESTERASE CDGJ"/>
    <property type="match status" value="1"/>
</dbReference>
<dbReference type="SUPFAM" id="SSF109604">
    <property type="entry name" value="HD-domain/PDEase-like"/>
    <property type="match status" value="1"/>
</dbReference>
<sequence length="374" mass="39912">MSSEFLWIAAVLASAMAWWLLRRPVGRAPASAPRELATLRSALGPVPASSPRPAPAFVATVQPLPGALAGFHWRTESDLGSERHATLIAAVRGIPRPPRSLQQLLSPEFVARASSAELSDLVMGEPLIAAKVLSTVNSPLYGLHRPVTNIGQAVTFLGISSVRSLCLQYMLTEAFKPTQAEAQKAFDAIWKASAIASELAVRLGKMLNLPDQASMSTQVVLGFVGQLATASLIPTAGMPRWLGRDRLERARLEQELLGLNAVEIGGLLMKSWELPTALVDDVNDMGRLLVTPPAAIEPERLPRIALGYLCAHLGEGLAQGRIPSPEALSIGDAVDTHHLRACLAHPMLARLPAALQSPELQAAVRQMLGEPAEA</sequence>